<proteinExistence type="predicted"/>
<dbReference type="OMA" id="VKQIKLV"/>
<keyword evidence="10" id="KW-1185">Reference proteome</keyword>
<dbReference type="InterPro" id="IPR017441">
    <property type="entry name" value="Protein_kinase_ATP_BS"/>
</dbReference>
<organism evidence="9 10">
    <name type="scientific">Phytophthora sojae (strain P6497)</name>
    <name type="common">Soybean stem and root rot agent</name>
    <name type="synonym">Phytophthora megasperma f. sp. glycines</name>
    <dbReference type="NCBI Taxonomy" id="1094619"/>
    <lineage>
        <taxon>Eukaryota</taxon>
        <taxon>Sar</taxon>
        <taxon>Stramenopiles</taxon>
        <taxon>Oomycota</taxon>
        <taxon>Peronosporomycetes</taxon>
        <taxon>Peronosporales</taxon>
        <taxon>Peronosporaceae</taxon>
        <taxon>Phytophthora</taxon>
    </lineage>
</organism>
<dbReference type="InterPro" id="IPR021133">
    <property type="entry name" value="HEAT_type_2"/>
</dbReference>
<dbReference type="KEGG" id="psoj:PHYSODRAFT_247414"/>
<dbReference type="GO" id="GO:0004674">
    <property type="term" value="F:protein serine/threonine kinase activity"/>
    <property type="evidence" value="ECO:0007669"/>
    <property type="project" value="UniProtKB-KW"/>
</dbReference>
<dbReference type="InterPro" id="IPR000719">
    <property type="entry name" value="Prot_kinase_dom"/>
</dbReference>
<dbReference type="GO" id="GO:0005524">
    <property type="term" value="F:ATP binding"/>
    <property type="evidence" value="ECO:0007669"/>
    <property type="project" value="UniProtKB-UniRule"/>
</dbReference>
<gene>
    <name evidence="9" type="ORF">PHYSODRAFT_247414</name>
</gene>
<feature type="region of interest" description="Disordered" evidence="7">
    <location>
        <begin position="289"/>
        <end position="362"/>
    </location>
</feature>
<evidence type="ECO:0000256" key="2">
    <source>
        <dbReference type="ARBA" id="ARBA00022527"/>
    </source>
</evidence>
<dbReference type="InterPro" id="IPR011009">
    <property type="entry name" value="Kinase-like_dom_sf"/>
</dbReference>
<dbReference type="GO" id="GO:0005737">
    <property type="term" value="C:cytoplasm"/>
    <property type="evidence" value="ECO:0007669"/>
    <property type="project" value="TreeGrafter"/>
</dbReference>
<dbReference type="GeneID" id="20637712"/>
<feature type="repeat" description="HEAT" evidence="5">
    <location>
        <begin position="1066"/>
        <end position="1094"/>
    </location>
</feature>
<protein>
    <recommendedName>
        <fullName evidence="1">non-specific serine/threonine protein kinase</fullName>
        <ecNumber evidence="1">2.7.11.1</ecNumber>
    </recommendedName>
</protein>
<dbReference type="PROSITE" id="PS00107">
    <property type="entry name" value="PROTEIN_KINASE_ATP"/>
    <property type="match status" value="1"/>
</dbReference>
<evidence type="ECO:0000256" key="6">
    <source>
        <dbReference type="PROSITE-ProRule" id="PRU10141"/>
    </source>
</evidence>
<dbReference type="CDD" id="cd06627">
    <property type="entry name" value="STKc_Cdc7_like"/>
    <property type="match status" value="1"/>
</dbReference>
<dbReference type="EMBL" id="JH159153">
    <property type="protein sequence ID" value="EGZ21668.1"/>
    <property type="molecule type" value="Genomic_DNA"/>
</dbReference>
<dbReference type="PROSITE" id="PS50011">
    <property type="entry name" value="PROTEIN_KINASE_DOM"/>
    <property type="match status" value="1"/>
</dbReference>
<keyword evidence="2" id="KW-0418">Kinase</keyword>
<dbReference type="InterPro" id="IPR016024">
    <property type="entry name" value="ARM-type_fold"/>
</dbReference>
<keyword evidence="4 6" id="KW-0067">ATP-binding</keyword>
<keyword evidence="3 6" id="KW-0547">Nucleotide-binding</keyword>
<feature type="non-terminal residue" evidence="9">
    <location>
        <position position="1"/>
    </location>
</feature>
<dbReference type="EC" id="2.7.11.1" evidence="1"/>
<dbReference type="SMR" id="G4Z5J0"/>
<keyword evidence="2" id="KW-0808">Transferase</keyword>
<dbReference type="SMART" id="SM00220">
    <property type="entry name" value="S_TKc"/>
    <property type="match status" value="1"/>
</dbReference>
<feature type="compositionally biased region" description="Acidic residues" evidence="7">
    <location>
        <begin position="312"/>
        <end position="325"/>
    </location>
</feature>
<dbReference type="PANTHER" id="PTHR48012:SF26">
    <property type="entry name" value="SERINE_THREONINE-PROTEIN KINASE DDB_G0283821-RELATED"/>
    <property type="match status" value="1"/>
</dbReference>
<dbReference type="Gene3D" id="1.10.510.10">
    <property type="entry name" value="Transferase(Phosphotransferase) domain 1"/>
    <property type="match status" value="1"/>
</dbReference>
<dbReference type="PRINTS" id="PR00109">
    <property type="entry name" value="TYRKINASE"/>
</dbReference>
<dbReference type="AlphaFoldDB" id="G4Z5J0"/>
<feature type="binding site" evidence="6">
    <location>
        <position position="28"/>
    </location>
    <ligand>
        <name>ATP</name>
        <dbReference type="ChEBI" id="CHEBI:30616"/>
    </ligand>
</feature>
<feature type="compositionally biased region" description="Polar residues" evidence="7">
    <location>
        <begin position="300"/>
        <end position="311"/>
    </location>
</feature>
<evidence type="ECO:0000256" key="7">
    <source>
        <dbReference type="SAM" id="MobiDB-lite"/>
    </source>
</evidence>
<evidence type="ECO:0000313" key="10">
    <source>
        <dbReference type="Proteomes" id="UP000002640"/>
    </source>
</evidence>
<dbReference type="InterPro" id="IPR008271">
    <property type="entry name" value="Ser/Thr_kinase_AS"/>
</dbReference>
<evidence type="ECO:0000256" key="3">
    <source>
        <dbReference type="ARBA" id="ARBA00022741"/>
    </source>
</evidence>
<dbReference type="InterPro" id="IPR001245">
    <property type="entry name" value="Ser-Thr/Tyr_kinase_cat_dom"/>
</dbReference>
<feature type="non-terminal residue" evidence="9">
    <location>
        <position position="1094"/>
    </location>
</feature>
<feature type="domain" description="Protein kinase" evidence="8">
    <location>
        <begin position="1"/>
        <end position="250"/>
    </location>
</feature>
<dbReference type="InterPro" id="IPR011989">
    <property type="entry name" value="ARM-like"/>
</dbReference>
<dbReference type="InterPro" id="IPR050629">
    <property type="entry name" value="STE20/SPS1-PAK"/>
</dbReference>
<dbReference type="Proteomes" id="UP000002640">
    <property type="component" value="Unassembled WGS sequence"/>
</dbReference>
<keyword evidence="2" id="KW-0723">Serine/threonine-protein kinase</keyword>
<accession>G4Z5J0</accession>
<evidence type="ECO:0000313" key="9">
    <source>
        <dbReference type="EMBL" id="EGZ21668.1"/>
    </source>
</evidence>
<name>G4Z5J0_PHYSP</name>
<reference evidence="9 10" key="1">
    <citation type="journal article" date="2006" name="Science">
        <title>Phytophthora genome sequences uncover evolutionary origins and mechanisms of pathogenesis.</title>
        <authorList>
            <person name="Tyler B.M."/>
            <person name="Tripathy S."/>
            <person name="Zhang X."/>
            <person name="Dehal P."/>
            <person name="Jiang R.H."/>
            <person name="Aerts A."/>
            <person name="Arredondo F.D."/>
            <person name="Baxter L."/>
            <person name="Bensasson D."/>
            <person name="Beynon J.L."/>
            <person name="Chapman J."/>
            <person name="Damasceno C.M."/>
            <person name="Dorrance A.E."/>
            <person name="Dou D."/>
            <person name="Dickerman A.W."/>
            <person name="Dubchak I.L."/>
            <person name="Garbelotto M."/>
            <person name="Gijzen M."/>
            <person name="Gordon S.G."/>
            <person name="Govers F."/>
            <person name="Grunwald N.J."/>
            <person name="Huang W."/>
            <person name="Ivors K.L."/>
            <person name="Jones R.W."/>
            <person name="Kamoun S."/>
            <person name="Krampis K."/>
            <person name="Lamour K.H."/>
            <person name="Lee M.K."/>
            <person name="McDonald W.H."/>
            <person name="Medina M."/>
            <person name="Meijer H.J."/>
            <person name="Nordberg E.K."/>
            <person name="Maclean D.J."/>
            <person name="Ospina-Giraldo M.D."/>
            <person name="Morris P.F."/>
            <person name="Phuntumart V."/>
            <person name="Putnam N.H."/>
            <person name="Rash S."/>
            <person name="Rose J.K."/>
            <person name="Sakihama Y."/>
            <person name="Salamov A.A."/>
            <person name="Savidor A."/>
            <person name="Scheuring C.F."/>
            <person name="Smith B.M."/>
            <person name="Sobral B.W."/>
            <person name="Terry A."/>
            <person name="Torto-Alalibo T.A."/>
            <person name="Win J."/>
            <person name="Xu Z."/>
            <person name="Zhang H."/>
            <person name="Grigoriev I.V."/>
            <person name="Rokhsar D.S."/>
            <person name="Boore J.L."/>
        </authorList>
    </citation>
    <scope>NUCLEOTIDE SEQUENCE [LARGE SCALE GENOMIC DNA]</scope>
    <source>
        <strain evidence="9 10">P6497</strain>
    </source>
</reference>
<sequence>LGAEIGRGGFGVVYGALDLRNGRSVAIKQVSLRDIDKDELLSIETEISLLRKLNHENIVKYHDTIKTQGYLYIVLEYMENGSLAQFVKKFGSLSETLVAMYITQVLRGLAYLHEQGVLHRDVKGANILTTKDGLVKLADFGVAIKLNETQKANSVVGSPYWMAPEVIEMAGWSSASDIWSVGCTIIEVLTTKPPYFDLAPMAALFRIVQEDHPPLPQRMSPALHDFIMKCFMKEPRLRASAEELLAHPWIAQIPKNKVEQSTQLVAESVTSSNDRDAVLNTIKLYEKSSSTAEVPAPATGKSSRSLSATQEQSDEDVEDWDDEFGVDSNPTPFVLRDEGNGEASKAKTPQETAPSKPKFQLSKEDANALFNDDVWDEDEPETSVVLESKSVLDASLNSSGISLSQNKMDRPTMNSWDRSSLIPAQNRIAKLQQFVEDPEEDLTFDDIDEKQLLQAAAKQQRAMETDPLAATVVPGNKRQSDFKEEDDMDGDFDFADGNAGGLVLRVGSNRDSGAGSSSGGSAHDNLFDDELDFDYSTARDTNQKATARVVELLSLLDPSMEDQVILDACNNLEELFDQNVTLRRDLMSQPGVVPNIMEALEMKKMDVLHAVLRVINIIVEGYKKFQENLALVGLVPVIIKLTKQHNPYYLPGESGRGFRMDSSEDNEFSIAVRMEAAKFVRQCCKTSSLTLQMFIACGGLPVLVDFLTLGDKSSSLDEDVDLLRIALDGIFSVFSIQTIPKNDICRLFVKAGLLKKFVVVFSEIVTSSGSAPKWTMRELHKTCDIFVQFSQGDAVVKEHMCDGARTLPLIRHSDEFVAAMLKILKCIRNLSMEPLTLEKLDRAGAIPTLVRLLNEQEAEGPSISDVRRKEVENIVLQSMFYLCRINRNRQTHAAQAGVIPSLIKVVRNSSPLKQFALPILCDLAHASPTARAHLWTYDSVTLFLELLEDKYWQIDAIKSISVWLVHDTVKMENVLLVPENLLKIMLCFHNAQDTELENLLEPLLEIMSRSVRLNQALGRSGMFVMEILKRLRIIPKAIVRKNLLKMLKSLFESHTSPIQFLVEYNLRPIVYALAQDENSMILVKEIASQLLQAI</sequence>
<dbReference type="PROSITE" id="PS50077">
    <property type="entry name" value="HEAT_REPEAT"/>
    <property type="match status" value="1"/>
</dbReference>
<evidence type="ECO:0000256" key="1">
    <source>
        <dbReference type="ARBA" id="ARBA00012513"/>
    </source>
</evidence>
<evidence type="ECO:0000256" key="4">
    <source>
        <dbReference type="ARBA" id="ARBA00022840"/>
    </source>
</evidence>
<dbReference type="PANTHER" id="PTHR48012">
    <property type="entry name" value="STERILE20-LIKE KINASE, ISOFORM B-RELATED"/>
    <property type="match status" value="1"/>
</dbReference>
<dbReference type="Gene3D" id="1.25.10.10">
    <property type="entry name" value="Leucine-rich Repeat Variant"/>
    <property type="match status" value="2"/>
</dbReference>
<dbReference type="RefSeq" id="XP_009524385.1">
    <property type="nucleotide sequence ID" value="XM_009526090.1"/>
</dbReference>
<dbReference type="SUPFAM" id="SSF48371">
    <property type="entry name" value="ARM repeat"/>
    <property type="match status" value="1"/>
</dbReference>
<dbReference type="Pfam" id="PF00069">
    <property type="entry name" value="Pkinase"/>
    <property type="match status" value="1"/>
</dbReference>
<dbReference type="FunFam" id="1.10.510.10:FF:000571">
    <property type="entry name" value="Maternal embryonic leucine zipper kinase"/>
    <property type="match status" value="1"/>
</dbReference>
<dbReference type="PROSITE" id="PS00108">
    <property type="entry name" value="PROTEIN_KINASE_ST"/>
    <property type="match status" value="1"/>
</dbReference>
<dbReference type="SUPFAM" id="SSF56112">
    <property type="entry name" value="Protein kinase-like (PK-like)"/>
    <property type="match status" value="1"/>
</dbReference>
<evidence type="ECO:0000256" key="5">
    <source>
        <dbReference type="PROSITE-ProRule" id="PRU00103"/>
    </source>
</evidence>
<evidence type="ECO:0000259" key="8">
    <source>
        <dbReference type="PROSITE" id="PS50011"/>
    </source>
</evidence>
<dbReference type="InParanoid" id="G4Z5J0"/>